<dbReference type="EMBL" id="JAHKPV010000015">
    <property type="protein sequence ID" value="MBU2874137.1"/>
    <property type="molecule type" value="Genomic_DNA"/>
</dbReference>
<dbReference type="RefSeq" id="WP_216007988.1">
    <property type="nucleotide sequence ID" value="NZ_JAHKPV010000015.1"/>
</dbReference>
<sequence>MRTTQRSSETARPKGSLPQRQNGATLIIALVMLLLISLLAIGGMQGSILQERMASNAHDGAISFQAAEAALRQAETDLMGSPAARLTAETVDLLPTPSDWDGANPAPAGTGNAGGDVSAQPVYHHAYLASFSGSSMETGAGAGPFYSRFEVTSRGQGGTDEAVTVLRSTVVAPQ</sequence>
<evidence type="ECO:0000259" key="2">
    <source>
        <dbReference type="Pfam" id="PF14341"/>
    </source>
</evidence>
<evidence type="ECO:0000313" key="4">
    <source>
        <dbReference type="Proteomes" id="UP000753376"/>
    </source>
</evidence>
<keyword evidence="1" id="KW-0812">Transmembrane</keyword>
<protein>
    <recommendedName>
        <fullName evidence="2">Type 4 fimbrial biogenesis protein PilX N-terminal domain-containing protein</fullName>
    </recommendedName>
</protein>
<evidence type="ECO:0000313" key="3">
    <source>
        <dbReference type="EMBL" id="MBU2874137.1"/>
    </source>
</evidence>
<name>A0ABS6A7J8_9GAMM</name>
<accession>A0ABS6A7J8</accession>
<feature type="domain" description="Type 4 fimbrial biogenesis protein PilX N-terminal" evidence="2">
    <location>
        <begin position="23"/>
        <end position="72"/>
    </location>
</feature>
<comment type="caution">
    <text evidence="3">The sequence shown here is derived from an EMBL/GenBank/DDBJ whole genome shotgun (WGS) entry which is preliminary data.</text>
</comment>
<dbReference type="Proteomes" id="UP000753376">
    <property type="component" value="Unassembled WGS sequence"/>
</dbReference>
<evidence type="ECO:0000256" key="1">
    <source>
        <dbReference type="SAM" id="Phobius"/>
    </source>
</evidence>
<reference evidence="3 4" key="1">
    <citation type="submission" date="2021-05" db="EMBL/GenBank/DDBJ databases">
        <title>Draft genomes of bacteria isolated from model marine particles.</title>
        <authorList>
            <person name="Datta M.S."/>
            <person name="Schwartzman J.A."/>
            <person name="Enke T.N."/>
            <person name="Saavedra J."/>
            <person name="Cermak N."/>
            <person name="Cordero O.X."/>
        </authorList>
    </citation>
    <scope>NUCLEOTIDE SEQUENCE [LARGE SCALE GENOMIC DNA]</scope>
    <source>
        <strain evidence="3 4">D2M19</strain>
    </source>
</reference>
<gene>
    <name evidence="3" type="ORF">KO508_08975</name>
</gene>
<keyword evidence="1" id="KW-0472">Membrane</keyword>
<feature type="transmembrane region" description="Helical" evidence="1">
    <location>
        <begin position="23"/>
        <end position="43"/>
    </location>
</feature>
<dbReference type="InterPro" id="IPR025746">
    <property type="entry name" value="PilX_N_dom"/>
</dbReference>
<keyword evidence="1" id="KW-1133">Transmembrane helix</keyword>
<proteinExistence type="predicted"/>
<keyword evidence="4" id="KW-1185">Reference proteome</keyword>
<organism evidence="3 4">
    <name type="scientific">Marinobacter salexigens</name>
    <dbReference type="NCBI Taxonomy" id="1925763"/>
    <lineage>
        <taxon>Bacteria</taxon>
        <taxon>Pseudomonadati</taxon>
        <taxon>Pseudomonadota</taxon>
        <taxon>Gammaproteobacteria</taxon>
        <taxon>Pseudomonadales</taxon>
        <taxon>Marinobacteraceae</taxon>
        <taxon>Marinobacter</taxon>
    </lineage>
</organism>
<dbReference type="Pfam" id="PF14341">
    <property type="entry name" value="PilX_N"/>
    <property type="match status" value="1"/>
</dbReference>